<feature type="transmembrane region" description="Helical" evidence="2">
    <location>
        <begin position="54"/>
        <end position="74"/>
    </location>
</feature>
<sequence length="650" mass="73795">MISSALFYRLNIVPRWIIFTLDLIIGFLSLTLSFAIKYNFDFSNLNYVDFSRNALIITVLNAVVFFAVKTYSGIIRYTSVQDSFRIFLSVLGSNSSFFLINLVAVASSRPSLIATSILITNAFACFLLMITYRILVKYSFLYVKNLKLDKRRVIIYGAGEAGVATKRTLDHDYKVNKNIIAFVDDDLRKVGKTIDGVKILNAKDLPILVKEHQLDEIIFASYTIPLEDKNTIVDICLENDIQVLNIPPHEVWRSGRLQPAQIQNINIEDLLNRKSIEIDITGIQNELKGKRILITGAAGSIGSEIVRQLLKFDTGLIIMCDQAETALHHLYLEVQEMHAEMNFHAFIGDVKDEKRMQDLFETYKPQYVYHAAAYKHVPLMEDNPAEAIKTNVLGTKTIADLSVKHGVQKFVMISTDKAVNPTNVMGASKRIAEIYVQTLNKAIFNKDFKFTNGLSQLNLTRSDTRFITTRFGNVLGSNGSVIPRFKQQIEKGGPVTVTHPEITRFFMTIPEACRLVLEAGCMGKGGEIFIFDMGKPIRIIELARRMIRLAGLVPDKDIKIEFTGLRPGEKLYEELLNDSENTMPTHHEKIMIGKVREYIFVETEKQIYNLIHHAKSNDDQQVVRSMKQIVHEFKSKNSIFEELDFIAKVS</sequence>
<evidence type="ECO:0000259" key="3">
    <source>
        <dbReference type="Pfam" id="PF02719"/>
    </source>
</evidence>
<evidence type="ECO:0000313" key="5">
    <source>
        <dbReference type="Proteomes" id="UP001324380"/>
    </source>
</evidence>
<proteinExistence type="inferred from homology"/>
<evidence type="ECO:0000256" key="1">
    <source>
        <dbReference type="ARBA" id="ARBA00007430"/>
    </source>
</evidence>
<evidence type="ECO:0000256" key="2">
    <source>
        <dbReference type="SAM" id="Phobius"/>
    </source>
</evidence>
<keyword evidence="2" id="KW-0472">Membrane</keyword>
<dbReference type="PANTHER" id="PTHR43318">
    <property type="entry name" value="UDP-N-ACETYLGLUCOSAMINE 4,6-DEHYDRATASE"/>
    <property type="match status" value="1"/>
</dbReference>
<dbReference type="InterPro" id="IPR003869">
    <property type="entry name" value="Polysac_CapD-like"/>
</dbReference>
<feature type="transmembrane region" description="Helical" evidence="2">
    <location>
        <begin position="112"/>
        <end position="135"/>
    </location>
</feature>
<feature type="transmembrane region" description="Helical" evidence="2">
    <location>
        <begin position="12"/>
        <end position="34"/>
    </location>
</feature>
<dbReference type="Proteomes" id="UP001324380">
    <property type="component" value="Chromosome"/>
</dbReference>
<dbReference type="InterPro" id="IPR051203">
    <property type="entry name" value="Polysaccharide_Synthase-Rel"/>
</dbReference>
<comment type="similarity">
    <text evidence="1">Belongs to the polysaccharide synthase family.</text>
</comment>
<evidence type="ECO:0000313" key="4">
    <source>
        <dbReference type="EMBL" id="WPU95806.1"/>
    </source>
</evidence>
<accession>A0ABZ0TS64</accession>
<keyword evidence="5" id="KW-1185">Reference proteome</keyword>
<dbReference type="Pfam" id="PF13727">
    <property type="entry name" value="CoA_binding_3"/>
    <property type="match status" value="1"/>
</dbReference>
<feature type="domain" description="Polysaccharide biosynthesis protein CapD-like" evidence="3">
    <location>
        <begin position="292"/>
        <end position="593"/>
    </location>
</feature>
<protein>
    <submittedName>
        <fullName evidence="4">Nucleoside-diphosphate sugar epimerase/dehydratase</fullName>
    </submittedName>
</protein>
<keyword evidence="2" id="KW-0812">Transmembrane</keyword>
<dbReference type="InterPro" id="IPR036291">
    <property type="entry name" value="NAD(P)-bd_dom_sf"/>
</dbReference>
<reference evidence="4 5" key="1">
    <citation type="submission" date="2023-11" db="EMBL/GenBank/DDBJ databases">
        <title>Analysis of the Genomes of Mucilaginibacter gossypii cycad 4 and M. sabulilitoris SNA2: microbes with the potential for plant growth promotion.</title>
        <authorList>
            <person name="Hirsch A.M."/>
            <person name="Humm E."/>
            <person name="Rubbi M."/>
            <person name="Del Vecchio G."/>
            <person name="Ha S.M."/>
            <person name="Pellegrini M."/>
            <person name="Gunsalus R.P."/>
        </authorList>
    </citation>
    <scope>NUCLEOTIDE SEQUENCE [LARGE SCALE GENOMIC DNA]</scope>
    <source>
        <strain evidence="4 5">SNA2</strain>
    </source>
</reference>
<dbReference type="Pfam" id="PF02719">
    <property type="entry name" value="Polysacc_synt_2"/>
    <property type="match status" value="1"/>
</dbReference>
<dbReference type="RefSeq" id="WP_321564912.1">
    <property type="nucleotide sequence ID" value="NZ_CP139558.1"/>
</dbReference>
<feature type="transmembrane region" description="Helical" evidence="2">
    <location>
        <begin position="86"/>
        <end position="106"/>
    </location>
</feature>
<organism evidence="4 5">
    <name type="scientific">Mucilaginibacter sabulilitoris</name>
    <dbReference type="NCBI Taxonomy" id="1173583"/>
    <lineage>
        <taxon>Bacteria</taxon>
        <taxon>Pseudomonadati</taxon>
        <taxon>Bacteroidota</taxon>
        <taxon>Sphingobacteriia</taxon>
        <taxon>Sphingobacteriales</taxon>
        <taxon>Sphingobacteriaceae</taxon>
        <taxon>Mucilaginibacter</taxon>
    </lineage>
</organism>
<keyword evidence="2" id="KW-1133">Transmembrane helix</keyword>
<dbReference type="InterPro" id="IPR029063">
    <property type="entry name" value="SAM-dependent_MTases_sf"/>
</dbReference>
<dbReference type="SUPFAM" id="SSF51735">
    <property type="entry name" value="NAD(P)-binding Rossmann-fold domains"/>
    <property type="match status" value="1"/>
</dbReference>
<dbReference type="CDD" id="cd05237">
    <property type="entry name" value="UDP_invert_4-6DH_SDR_e"/>
    <property type="match status" value="1"/>
</dbReference>
<name>A0ABZ0TS64_9SPHI</name>
<dbReference type="PANTHER" id="PTHR43318:SF1">
    <property type="entry name" value="POLYSACCHARIDE BIOSYNTHESIS PROTEIN EPSC-RELATED"/>
    <property type="match status" value="1"/>
</dbReference>
<dbReference type="Gene3D" id="3.40.50.720">
    <property type="entry name" value="NAD(P)-binding Rossmann-like Domain"/>
    <property type="match status" value="2"/>
</dbReference>
<gene>
    <name evidence="4" type="ORF">SNE25_09780</name>
</gene>
<dbReference type="SUPFAM" id="SSF53335">
    <property type="entry name" value="S-adenosyl-L-methionine-dependent methyltransferases"/>
    <property type="match status" value="1"/>
</dbReference>
<dbReference type="EMBL" id="CP139558">
    <property type="protein sequence ID" value="WPU95806.1"/>
    <property type="molecule type" value="Genomic_DNA"/>
</dbReference>